<dbReference type="AlphaFoldDB" id="A0A6V8NBK9"/>
<evidence type="ECO:0000313" key="2">
    <source>
        <dbReference type="Proteomes" id="UP000587586"/>
    </source>
</evidence>
<comment type="caution">
    <text evidence="1">The sequence shown here is derived from an EMBL/GenBank/DDBJ whole genome shotgun (WGS) entry which is preliminary data.</text>
</comment>
<gene>
    <name evidence="1" type="ORF">GMLC_28130</name>
</gene>
<dbReference type="EMBL" id="BLXZ01000005">
    <property type="protein sequence ID" value="GFO69234.1"/>
    <property type="molecule type" value="Genomic_DNA"/>
</dbReference>
<sequence length="125" mass="13895">MDAYKFDTTGTDAKILANSNVFLTTLFTLGIFKNSWRDELGSQSALQNAYDGYRRSFEGGITGNRIDIASRKEARKALNVMIQKILSYLAIFADQSDIQLLLNTGVVTKKSKTRARRTLKPAPAT</sequence>
<reference evidence="2" key="1">
    <citation type="submission" date="2020-06" db="EMBL/GenBank/DDBJ databases">
        <title>Draft genomic sequecing of Geomonas sp. Red745.</title>
        <authorList>
            <person name="Itoh H."/>
            <person name="Xu Z.X."/>
            <person name="Ushijima N."/>
            <person name="Masuda Y."/>
            <person name="Shiratori Y."/>
            <person name="Senoo K."/>
        </authorList>
    </citation>
    <scope>NUCLEOTIDE SEQUENCE [LARGE SCALE GENOMIC DNA]</scope>
    <source>
        <strain evidence="2">Red745</strain>
    </source>
</reference>
<protein>
    <submittedName>
        <fullName evidence="1">Uncharacterized protein</fullName>
    </submittedName>
</protein>
<dbReference type="RefSeq" id="WP_183361809.1">
    <property type="nucleotide sequence ID" value="NZ_BLXZ01000005.1"/>
</dbReference>
<keyword evidence="2" id="KW-1185">Reference proteome</keyword>
<organism evidence="1 2">
    <name type="scientific">Geomonas limicola</name>
    <dbReference type="NCBI Taxonomy" id="2740186"/>
    <lineage>
        <taxon>Bacteria</taxon>
        <taxon>Pseudomonadati</taxon>
        <taxon>Thermodesulfobacteriota</taxon>
        <taxon>Desulfuromonadia</taxon>
        <taxon>Geobacterales</taxon>
        <taxon>Geobacteraceae</taxon>
        <taxon>Geomonas</taxon>
    </lineage>
</organism>
<name>A0A6V8NBK9_9BACT</name>
<accession>A0A6V8NBK9</accession>
<dbReference type="Proteomes" id="UP000587586">
    <property type="component" value="Unassembled WGS sequence"/>
</dbReference>
<proteinExistence type="predicted"/>
<evidence type="ECO:0000313" key="1">
    <source>
        <dbReference type="EMBL" id="GFO69234.1"/>
    </source>
</evidence>